<dbReference type="CDD" id="cd00093">
    <property type="entry name" value="HTH_XRE"/>
    <property type="match status" value="1"/>
</dbReference>
<dbReference type="PROSITE" id="PS50943">
    <property type="entry name" value="HTH_CROC1"/>
    <property type="match status" value="1"/>
</dbReference>
<accession>A0A437R243</accession>
<gene>
    <name evidence="2" type="ORF">EOE67_04645</name>
</gene>
<dbReference type="Proteomes" id="UP000283077">
    <property type="component" value="Unassembled WGS sequence"/>
</dbReference>
<dbReference type="OrthoDB" id="565125at2"/>
<organism evidence="2 3">
    <name type="scientific">Rheinheimera riviphila</name>
    <dbReference type="NCBI Taxonomy" id="1834037"/>
    <lineage>
        <taxon>Bacteria</taxon>
        <taxon>Pseudomonadati</taxon>
        <taxon>Pseudomonadota</taxon>
        <taxon>Gammaproteobacteria</taxon>
        <taxon>Chromatiales</taxon>
        <taxon>Chromatiaceae</taxon>
        <taxon>Rheinheimera</taxon>
    </lineage>
</organism>
<evidence type="ECO:0000313" key="2">
    <source>
        <dbReference type="EMBL" id="RVU40869.1"/>
    </source>
</evidence>
<reference evidence="2 3" key="1">
    <citation type="submission" date="2019-01" db="EMBL/GenBank/DDBJ databases">
        <authorList>
            <person name="Chen W.-M."/>
        </authorList>
    </citation>
    <scope>NUCLEOTIDE SEQUENCE [LARGE SCALE GENOMIC DNA]</scope>
    <source>
        <strain evidence="2 3">KYPC3</strain>
    </source>
</reference>
<dbReference type="InterPro" id="IPR010982">
    <property type="entry name" value="Lambda_DNA-bd_dom_sf"/>
</dbReference>
<dbReference type="InterPro" id="IPR046847">
    <property type="entry name" value="Xre-like_HTH"/>
</dbReference>
<dbReference type="EMBL" id="SACS01000003">
    <property type="protein sequence ID" value="RVU40869.1"/>
    <property type="molecule type" value="Genomic_DNA"/>
</dbReference>
<dbReference type="InterPro" id="IPR024467">
    <property type="entry name" value="Xre/MbcA/ParS-like_toxin-bd"/>
</dbReference>
<dbReference type="RefSeq" id="WP_127697878.1">
    <property type="nucleotide sequence ID" value="NZ_SACS01000003.1"/>
</dbReference>
<dbReference type="GO" id="GO:0003677">
    <property type="term" value="F:DNA binding"/>
    <property type="evidence" value="ECO:0007669"/>
    <property type="project" value="InterPro"/>
</dbReference>
<dbReference type="InterPro" id="IPR001387">
    <property type="entry name" value="Cro/C1-type_HTH"/>
</dbReference>
<keyword evidence="3" id="KW-1185">Reference proteome</keyword>
<dbReference type="Pfam" id="PF09722">
    <property type="entry name" value="Xre_MbcA_ParS_C"/>
    <property type="match status" value="1"/>
</dbReference>
<feature type="domain" description="HTH cro/C1-type" evidence="1">
    <location>
        <begin position="24"/>
        <end position="47"/>
    </location>
</feature>
<comment type="caution">
    <text evidence="2">The sequence shown here is derived from an EMBL/GenBank/DDBJ whole genome shotgun (WGS) entry which is preliminary data.</text>
</comment>
<dbReference type="SUPFAM" id="SSF47413">
    <property type="entry name" value="lambda repressor-like DNA-binding domains"/>
    <property type="match status" value="1"/>
</dbReference>
<evidence type="ECO:0000259" key="1">
    <source>
        <dbReference type="PROSITE" id="PS50943"/>
    </source>
</evidence>
<sequence length="123" mass="13127">MSAIAIAKPSADLVLAKAVLNASQQLGLTQTELAAVLGVHRTAISRLKQQLSLSPTSKQGELALLLVRLARALYAVTGGDESWIRHFMQNPNQITGDIPAKQIQSIAGLMTVVQFLDAIRGKV</sequence>
<dbReference type="Pfam" id="PF20432">
    <property type="entry name" value="Xre-like-HTH"/>
    <property type="match status" value="1"/>
</dbReference>
<evidence type="ECO:0000313" key="3">
    <source>
        <dbReference type="Proteomes" id="UP000283077"/>
    </source>
</evidence>
<name>A0A437R243_9GAMM</name>
<protein>
    <submittedName>
        <fullName evidence="2">DUF2384 domain-containing protein</fullName>
    </submittedName>
</protein>
<proteinExistence type="predicted"/>
<dbReference type="AlphaFoldDB" id="A0A437R243"/>
<dbReference type="Gene3D" id="1.10.260.40">
    <property type="entry name" value="lambda repressor-like DNA-binding domains"/>
    <property type="match status" value="1"/>
</dbReference>